<keyword evidence="2" id="KW-1185">Reference proteome</keyword>
<organism evidence="1 2">
    <name type="scientific">Zalaria obscura</name>
    <dbReference type="NCBI Taxonomy" id="2024903"/>
    <lineage>
        <taxon>Eukaryota</taxon>
        <taxon>Fungi</taxon>
        <taxon>Dikarya</taxon>
        <taxon>Ascomycota</taxon>
        <taxon>Pezizomycotina</taxon>
        <taxon>Dothideomycetes</taxon>
        <taxon>Dothideomycetidae</taxon>
        <taxon>Dothideales</taxon>
        <taxon>Zalariaceae</taxon>
        <taxon>Zalaria</taxon>
    </lineage>
</organism>
<name>A0ACC3S5V4_9PEZI</name>
<proteinExistence type="predicted"/>
<sequence>MPLILPRVLERLIPPRNPILFQSGRHLIGELSFLRGYTVAQPLGHSVIPASPASPARIKGKARDACFTIRHSSLSCYILLHTLRNCNDTPHFTQAHIGPCILSSGQIYWAQMSLSDDGTGHASAEGDPNPEPYFYSTEFLREYMKTLHPELDTDRSKGPAEEPPSDSEPIVASRFSVKMLNVRALNTLLTENADQKLFPRWFIMTPNGSLIAYTLPANIKELRDQAALVSISWKENLEAKLASDDTSSHHSSEPSQRTLRDDALETLTIEFDNRNLLIRYLQTKLLLVLEGGVPPGRKRPLKVTAEAPGDPPYPSEQRPESPPRSTAGSANGDSKPSNQMLSSSVGSRASTAVSSQSGRLSVLQVHRKKLDLLAKAIKDEFQSSGFVMPEDPDNKFF</sequence>
<gene>
    <name evidence="1" type="ORF">M8818_007095</name>
</gene>
<dbReference type="Proteomes" id="UP001320706">
    <property type="component" value="Unassembled WGS sequence"/>
</dbReference>
<reference evidence="1" key="1">
    <citation type="submission" date="2024-02" db="EMBL/GenBank/DDBJ databases">
        <title>Metagenome Assembled Genome of Zalaria obscura JY119.</title>
        <authorList>
            <person name="Vighnesh L."/>
            <person name="Jagadeeshwari U."/>
            <person name="Venkata Ramana C."/>
            <person name="Sasikala C."/>
        </authorList>
    </citation>
    <scope>NUCLEOTIDE SEQUENCE</scope>
    <source>
        <strain evidence="1">JY119</strain>
    </source>
</reference>
<evidence type="ECO:0000313" key="1">
    <source>
        <dbReference type="EMBL" id="KAK8195944.1"/>
    </source>
</evidence>
<accession>A0ACC3S5V4</accession>
<protein>
    <submittedName>
        <fullName evidence="1">Uncharacterized protein</fullName>
    </submittedName>
</protein>
<dbReference type="EMBL" id="JAMKPW020000042">
    <property type="protein sequence ID" value="KAK8195944.1"/>
    <property type="molecule type" value="Genomic_DNA"/>
</dbReference>
<evidence type="ECO:0000313" key="2">
    <source>
        <dbReference type="Proteomes" id="UP001320706"/>
    </source>
</evidence>
<comment type="caution">
    <text evidence="1">The sequence shown here is derived from an EMBL/GenBank/DDBJ whole genome shotgun (WGS) entry which is preliminary data.</text>
</comment>